<name>A0A2R6S702_9APHY</name>
<keyword evidence="2" id="KW-1185">Reference proteome</keyword>
<proteinExistence type="predicted"/>
<comment type="caution">
    <text evidence="1">The sequence shown here is derived from an EMBL/GenBank/DDBJ whole genome shotgun (WGS) entry which is preliminary data.</text>
</comment>
<reference evidence="1 2" key="1">
    <citation type="submission" date="2018-02" db="EMBL/GenBank/DDBJ databases">
        <title>Genome sequence of the basidiomycete white-rot fungus Phlebia centrifuga.</title>
        <authorList>
            <person name="Granchi Z."/>
            <person name="Peng M."/>
            <person name="de Vries R.P."/>
            <person name="Hilden K."/>
            <person name="Makela M.R."/>
            <person name="Grigoriev I."/>
            <person name="Riley R."/>
        </authorList>
    </citation>
    <scope>NUCLEOTIDE SEQUENCE [LARGE SCALE GENOMIC DNA]</scope>
    <source>
        <strain evidence="1 2">FBCC195</strain>
    </source>
</reference>
<dbReference type="AlphaFoldDB" id="A0A2R6S702"/>
<accession>A0A2R6S702</accession>
<protein>
    <submittedName>
        <fullName evidence="1">Uncharacterized protein</fullName>
    </submittedName>
</protein>
<evidence type="ECO:0000313" key="1">
    <source>
        <dbReference type="EMBL" id="PSS38074.1"/>
    </source>
</evidence>
<evidence type="ECO:0000313" key="2">
    <source>
        <dbReference type="Proteomes" id="UP000186601"/>
    </source>
</evidence>
<organism evidence="1 2">
    <name type="scientific">Hermanssonia centrifuga</name>
    <dbReference type="NCBI Taxonomy" id="98765"/>
    <lineage>
        <taxon>Eukaryota</taxon>
        <taxon>Fungi</taxon>
        <taxon>Dikarya</taxon>
        <taxon>Basidiomycota</taxon>
        <taxon>Agaricomycotina</taxon>
        <taxon>Agaricomycetes</taxon>
        <taxon>Polyporales</taxon>
        <taxon>Meruliaceae</taxon>
        <taxon>Hermanssonia</taxon>
    </lineage>
</organism>
<dbReference type="EMBL" id="MLYV02000005">
    <property type="protein sequence ID" value="PSS38074.1"/>
    <property type="molecule type" value="Genomic_DNA"/>
</dbReference>
<sequence length="58" mass="6308">MASGYDPNEKELLPRSAASFFSFPARIGHRLHSLHTTAFRLCPGKVGKQAPRSSRAPG</sequence>
<gene>
    <name evidence="1" type="ORF">PHLCEN_2v54</name>
</gene>
<dbReference type="Proteomes" id="UP000186601">
    <property type="component" value="Unassembled WGS sequence"/>
</dbReference>